<dbReference type="AlphaFoldDB" id="A0A9W9FJ46"/>
<dbReference type="SUPFAM" id="SSF48452">
    <property type="entry name" value="TPR-like"/>
    <property type="match status" value="1"/>
</dbReference>
<reference evidence="2" key="2">
    <citation type="journal article" date="2023" name="IMA Fungus">
        <title>Comparative genomic study of the Penicillium genus elucidates a diverse pangenome and 15 lateral gene transfer events.</title>
        <authorList>
            <person name="Petersen C."/>
            <person name="Sorensen T."/>
            <person name="Nielsen M.R."/>
            <person name="Sondergaard T.E."/>
            <person name="Sorensen J.L."/>
            <person name="Fitzpatrick D.A."/>
            <person name="Frisvad J.C."/>
            <person name="Nielsen K.L."/>
        </authorList>
    </citation>
    <scope>NUCLEOTIDE SEQUENCE</scope>
    <source>
        <strain evidence="2">IBT 30069</strain>
    </source>
</reference>
<dbReference type="PANTHER" id="PTHR35205:SF1">
    <property type="entry name" value="ZU5 DOMAIN-CONTAINING PROTEIN"/>
    <property type="match status" value="1"/>
</dbReference>
<dbReference type="Pfam" id="PF00931">
    <property type="entry name" value="NB-ARC"/>
    <property type="match status" value="1"/>
</dbReference>
<evidence type="ECO:0000313" key="2">
    <source>
        <dbReference type="EMBL" id="KAJ5101156.1"/>
    </source>
</evidence>
<dbReference type="InterPro" id="IPR027417">
    <property type="entry name" value="P-loop_NTPase"/>
</dbReference>
<keyword evidence="3" id="KW-1185">Reference proteome</keyword>
<dbReference type="OrthoDB" id="1658288at2759"/>
<name>A0A9W9FJ46_9EURO</name>
<reference evidence="2" key="1">
    <citation type="submission" date="2022-11" db="EMBL/GenBank/DDBJ databases">
        <authorList>
            <person name="Petersen C."/>
        </authorList>
    </citation>
    <scope>NUCLEOTIDE SEQUENCE</scope>
    <source>
        <strain evidence="2">IBT 30069</strain>
    </source>
</reference>
<protein>
    <recommendedName>
        <fullName evidence="1">NB-ARC domain-containing protein</fullName>
    </recommendedName>
</protein>
<dbReference type="EMBL" id="JAPQKH010000004">
    <property type="protein sequence ID" value="KAJ5101156.1"/>
    <property type="molecule type" value="Genomic_DNA"/>
</dbReference>
<sequence>MEETQTQIPDSVTALQQVHDVHVDESATLTIYSIDITIGAEHQETPPKPSTNVPFPRDRAFINRDVILHDMFEKGSASASKFALCGFGGVGKSQLAIEYCYQIRTECPGKWVFWIHASNSARFEQSFRDIADLVKLPGRNDPKKDIYKLLHNWLRDDCEEDWIIILDNVDDDQFLREVPTGQGEAGVITRNTPLLEYFPPSNSGSVIMTTRDRAVASRFTDESNIISVDVMPERDAVSLLKKKLMTQVNNADLVELAKCLGSLPLALDQAAAYINRRMRLPPYSVHQYLEEATEGKRMQFLDADSGSQRRDWESRKSVGTTLQNSFDHIKDKIPKAADMLTLMSFFDREGIPKAVIQQWYNSEDDFNPYQIYEEESSDDGSTKGSTCDTFEDSLLTLMDYFFITASEDGKTFQMHKLVQLAISEWTKLLGQTEKWKEIFVHLIDTHFPGGGTTNWAKCGFLLPHLRSVAKQQLSNRTSLKQQTIILHKAAFFMSEIGKFSQAEKIASIHFLQRLKLLGIDSLSTFSGLGDLATNIRGLVHLKDAEALYTEIINARNKILGRDDQRTLNIINNMAWSWKRQGRREDAIALLGQCVTLQREILGANHLDTLACSWTLVTWQTEHLKIGSSEDQYENISNSDSGIDCQ</sequence>
<dbReference type="InterPro" id="IPR011990">
    <property type="entry name" value="TPR-like_helical_dom_sf"/>
</dbReference>
<comment type="caution">
    <text evidence="2">The sequence shown here is derived from an EMBL/GenBank/DDBJ whole genome shotgun (WGS) entry which is preliminary data.</text>
</comment>
<evidence type="ECO:0000313" key="3">
    <source>
        <dbReference type="Proteomes" id="UP001149165"/>
    </source>
</evidence>
<dbReference type="Gene3D" id="1.25.40.10">
    <property type="entry name" value="Tetratricopeptide repeat domain"/>
    <property type="match status" value="1"/>
</dbReference>
<dbReference type="PANTHER" id="PTHR35205">
    <property type="entry name" value="NB-ARC AND TPR DOMAIN PROTEIN"/>
    <property type="match status" value="1"/>
</dbReference>
<dbReference type="SUPFAM" id="SSF52540">
    <property type="entry name" value="P-loop containing nucleoside triphosphate hydrolases"/>
    <property type="match status" value="1"/>
</dbReference>
<gene>
    <name evidence="2" type="ORF">N7456_007208</name>
</gene>
<feature type="domain" description="NB-ARC" evidence="1">
    <location>
        <begin position="81"/>
        <end position="246"/>
    </location>
</feature>
<dbReference type="GO" id="GO:0043531">
    <property type="term" value="F:ADP binding"/>
    <property type="evidence" value="ECO:0007669"/>
    <property type="project" value="InterPro"/>
</dbReference>
<dbReference type="Pfam" id="PF13374">
    <property type="entry name" value="TPR_10"/>
    <property type="match status" value="1"/>
</dbReference>
<dbReference type="Proteomes" id="UP001149165">
    <property type="component" value="Unassembled WGS sequence"/>
</dbReference>
<accession>A0A9W9FJ46</accession>
<proteinExistence type="predicted"/>
<evidence type="ECO:0000259" key="1">
    <source>
        <dbReference type="Pfam" id="PF00931"/>
    </source>
</evidence>
<dbReference type="InterPro" id="IPR002182">
    <property type="entry name" value="NB-ARC"/>
</dbReference>
<dbReference type="Gene3D" id="3.40.50.300">
    <property type="entry name" value="P-loop containing nucleotide triphosphate hydrolases"/>
    <property type="match status" value="1"/>
</dbReference>
<organism evidence="2 3">
    <name type="scientific">Penicillium angulare</name>
    <dbReference type="NCBI Taxonomy" id="116970"/>
    <lineage>
        <taxon>Eukaryota</taxon>
        <taxon>Fungi</taxon>
        <taxon>Dikarya</taxon>
        <taxon>Ascomycota</taxon>
        <taxon>Pezizomycotina</taxon>
        <taxon>Eurotiomycetes</taxon>
        <taxon>Eurotiomycetidae</taxon>
        <taxon>Eurotiales</taxon>
        <taxon>Aspergillaceae</taxon>
        <taxon>Penicillium</taxon>
    </lineage>
</organism>